<dbReference type="PANTHER" id="PTHR11075:SF54">
    <property type="entry name" value="LARGE RIBOSOMAL SUBUNIT PROTEIN ML62"/>
    <property type="match status" value="1"/>
</dbReference>
<dbReference type="PANTHER" id="PTHR11075">
    <property type="entry name" value="PEPTIDE CHAIN RELEASE FACTOR"/>
    <property type="match status" value="1"/>
</dbReference>
<dbReference type="InterPro" id="IPR000352">
    <property type="entry name" value="Pep_chain_release_fac_I"/>
</dbReference>
<dbReference type="GO" id="GO:0004045">
    <property type="term" value="F:peptidyl-tRNA hydrolase activity"/>
    <property type="evidence" value="ECO:0007669"/>
    <property type="project" value="TreeGrafter"/>
</dbReference>
<protein>
    <recommendedName>
        <fullName evidence="2">Prokaryotic-type class I peptide chain release factors domain-containing protein</fullName>
    </recommendedName>
</protein>
<dbReference type="STRING" id="745531.A0A0C3PMV7"/>
<proteinExistence type="predicted"/>
<gene>
    <name evidence="3" type="ORF">PHLGIDRAFT_104933</name>
</gene>
<feature type="compositionally biased region" description="Basic and acidic residues" evidence="1">
    <location>
        <begin position="157"/>
        <end position="174"/>
    </location>
</feature>
<accession>A0A0C3PMV7</accession>
<dbReference type="OrthoDB" id="270639at2759"/>
<dbReference type="HOGENOM" id="CLU_089470_0_1_1"/>
<feature type="region of interest" description="Disordered" evidence="1">
    <location>
        <begin position="1"/>
        <end position="24"/>
    </location>
</feature>
<evidence type="ECO:0000259" key="2">
    <source>
        <dbReference type="Pfam" id="PF00472"/>
    </source>
</evidence>
<dbReference type="GO" id="GO:0005762">
    <property type="term" value="C:mitochondrial large ribosomal subunit"/>
    <property type="evidence" value="ECO:0007669"/>
    <property type="project" value="TreeGrafter"/>
</dbReference>
<dbReference type="Pfam" id="PF00472">
    <property type="entry name" value="RF-1"/>
    <property type="match status" value="1"/>
</dbReference>
<dbReference type="GO" id="GO:0070126">
    <property type="term" value="P:mitochondrial translational termination"/>
    <property type="evidence" value="ECO:0007669"/>
    <property type="project" value="TreeGrafter"/>
</dbReference>
<feature type="region of interest" description="Disordered" evidence="1">
    <location>
        <begin position="148"/>
        <end position="174"/>
    </location>
</feature>
<dbReference type="SUPFAM" id="SSF110916">
    <property type="entry name" value="Peptidyl-tRNA hydrolase domain-like"/>
    <property type="match status" value="1"/>
</dbReference>
<sequence>MSTGPNIPRPPDLKSLTTPEDNARARSWVEDFKARQIPRELVELSFARSSGPGGQNVNKVNTKATVRCPVNSKWIPAWSREVLKRSPSYVSSSETLLVTSTVHRSQAQNVEDCLAKLHALVLSASAGALVAETSETQKARVRRFEAAERAQRKQFKDKRSEIKRSRSNRGADWD</sequence>
<evidence type="ECO:0000256" key="1">
    <source>
        <dbReference type="SAM" id="MobiDB-lite"/>
    </source>
</evidence>
<dbReference type="AlphaFoldDB" id="A0A0C3PMV7"/>
<dbReference type="Gene3D" id="3.30.160.20">
    <property type="match status" value="1"/>
</dbReference>
<dbReference type="Proteomes" id="UP000053257">
    <property type="component" value="Unassembled WGS sequence"/>
</dbReference>
<dbReference type="EMBL" id="KN840486">
    <property type="protein sequence ID" value="KIP08038.1"/>
    <property type="molecule type" value="Genomic_DNA"/>
</dbReference>
<evidence type="ECO:0000313" key="3">
    <source>
        <dbReference type="EMBL" id="KIP08038.1"/>
    </source>
</evidence>
<feature type="domain" description="Prokaryotic-type class I peptide chain release factors" evidence="2">
    <location>
        <begin position="36"/>
        <end position="166"/>
    </location>
</feature>
<name>A0A0C3PMV7_PHLG1</name>
<reference evidence="3 4" key="1">
    <citation type="journal article" date="2014" name="PLoS Genet.">
        <title>Analysis of the Phlebiopsis gigantea genome, transcriptome and secretome provides insight into its pioneer colonization strategies of wood.</title>
        <authorList>
            <person name="Hori C."/>
            <person name="Ishida T."/>
            <person name="Igarashi K."/>
            <person name="Samejima M."/>
            <person name="Suzuki H."/>
            <person name="Master E."/>
            <person name="Ferreira P."/>
            <person name="Ruiz-Duenas F.J."/>
            <person name="Held B."/>
            <person name="Canessa P."/>
            <person name="Larrondo L.F."/>
            <person name="Schmoll M."/>
            <person name="Druzhinina I.S."/>
            <person name="Kubicek C.P."/>
            <person name="Gaskell J.A."/>
            <person name="Kersten P."/>
            <person name="St John F."/>
            <person name="Glasner J."/>
            <person name="Sabat G."/>
            <person name="Splinter BonDurant S."/>
            <person name="Syed K."/>
            <person name="Yadav J."/>
            <person name="Mgbeahuruike A.C."/>
            <person name="Kovalchuk A."/>
            <person name="Asiegbu F.O."/>
            <person name="Lackner G."/>
            <person name="Hoffmeister D."/>
            <person name="Rencoret J."/>
            <person name="Gutierrez A."/>
            <person name="Sun H."/>
            <person name="Lindquist E."/>
            <person name="Barry K."/>
            <person name="Riley R."/>
            <person name="Grigoriev I.V."/>
            <person name="Henrissat B."/>
            <person name="Kues U."/>
            <person name="Berka R.M."/>
            <person name="Martinez A.T."/>
            <person name="Covert S.F."/>
            <person name="Blanchette R.A."/>
            <person name="Cullen D."/>
        </authorList>
    </citation>
    <scope>NUCLEOTIDE SEQUENCE [LARGE SCALE GENOMIC DNA]</scope>
    <source>
        <strain evidence="3 4">11061_1 CR5-6</strain>
    </source>
</reference>
<keyword evidence="4" id="KW-1185">Reference proteome</keyword>
<dbReference type="InterPro" id="IPR052104">
    <property type="entry name" value="Mito_Release_Factor_mL62"/>
</dbReference>
<evidence type="ECO:0000313" key="4">
    <source>
        <dbReference type="Proteomes" id="UP000053257"/>
    </source>
</evidence>
<organism evidence="3 4">
    <name type="scientific">Phlebiopsis gigantea (strain 11061_1 CR5-6)</name>
    <name type="common">White-rot fungus</name>
    <name type="synonym">Peniophora gigantea</name>
    <dbReference type="NCBI Taxonomy" id="745531"/>
    <lineage>
        <taxon>Eukaryota</taxon>
        <taxon>Fungi</taxon>
        <taxon>Dikarya</taxon>
        <taxon>Basidiomycota</taxon>
        <taxon>Agaricomycotina</taxon>
        <taxon>Agaricomycetes</taxon>
        <taxon>Polyporales</taxon>
        <taxon>Phanerochaetaceae</taxon>
        <taxon>Phlebiopsis</taxon>
    </lineage>
</organism>
<dbReference type="GO" id="GO:0016150">
    <property type="term" value="F:translation release factor activity, codon nonspecific"/>
    <property type="evidence" value="ECO:0007669"/>
    <property type="project" value="TreeGrafter"/>
</dbReference>